<comment type="catalytic activity">
    <reaction evidence="6">
        <text>(6S)-NADPHX + ADP = AMP + phosphate + NADPH + H(+)</text>
        <dbReference type="Rhea" id="RHEA:32235"/>
        <dbReference type="ChEBI" id="CHEBI:15378"/>
        <dbReference type="ChEBI" id="CHEBI:43474"/>
        <dbReference type="ChEBI" id="CHEBI:57783"/>
        <dbReference type="ChEBI" id="CHEBI:64076"/>
        <dbReference type="ChEBI" id="CHEBI:456215"/>
        <dbReference type="ChEBI" id="CHEBI:456216"/>
        <dbReference type="EC" id="4.2.1.136"/>
    </reaction>
</comment>
<feature type="binding site" evidence="6">
    <location>
        <position position="204"/>
    </location>
    <ligand>
        <name>AMP</name>
        <dbReference type="ChEBI" id="CHEBI:456215"/>
    </ligand>
</feature>
<dbReference type="EC" id="4.2.1.136" evidence="6"/>
<dbReference type="PROSITE" id="PS51383">
    <property type="entry name" value="YJEF_C_3"/>
    <property type="match status" value="1"/>
</dbReference>
<dbReference type="CDD" id="cd01171">
    <property type="entry name" value="YXKO-related"/>
    <property type="match status" value="1"/>
</dbReference>
<feature type="binding site" evidence="6">
    <location>
        <position position="139"/>
    </location>
    <ligand>
        <name>(6S)-NADPHX</name>
        <dbReference type="ChEBI" id="CHEBI:64076"/>
    </ligand>
</feature>
<evidence type="ECO:0000313" key="8">
    <source>
        <dbReference type="EMBL" id="GAA3748060.1"/>
    </source>
</evidence>
<evidence type="ECO:0000313" key="9">
    <source>
        <dbReference type="Proteomes" id="UP001501004"/>
    </source>
</evidence>
<comment type="function">
    <text evidence="6">Catalyzes the dehydration of the S-form of NAD(P)HX at the expense of ADP, which is converted to AMP. Together with NAD(P)HX epimerase, which catalyzes the epimerization of the S- and R-forms, the enzyme allows the repair of both epimers of NAD(P)HX, a damaged form of NAD(P)H that is a result of enzymatic or heat-dependent hydration.</text>
</comment>
<dbReference type="Pfam" id="PF01256">
    <property type="entry name" value="Carb_kinase"/>
    <property type="match status" value="1"/>
</dbReference>
<evidence type="ECO:0000256" key="3">
    <source>
        <dbReference type="ARBA" id="ARBA00022857"/>
    </source>
</evidence>
<feature type="binding site" evidence="6">
    <location>
        <position position="43"/>
    </location>
    <ligand>
        <name>(6S)-NADPHX</name>
        <dbReference type="ChEBI" id="CHEBI:64076"/>
    </ligand>
</feature>
<dbReference type="PANTHER" id="PTHR12592:SF0">
    <property type="entry name" value="ATP-DEPENDENT (S)-NAD(P)H-HYDRATE DEHYDRATASE"/>
    <property type="match status" value="1"/>
</dbReference>
<dbReference type="PANTHER" id="PTHR12592">
    <property type="entry name" value="ATP-DEPENDENT (S)-NAD(P)H-HYDRATE DEHYDRATASE FAMILY MEMBER"/>
    <property type="match status" value="1"/>
</dbReference>
<dbReference type="Proteomes" id="UP001501004">
    <property type="component" value="Unassembled WGS sequence"/>
</dbReference>
<feature type="binding site" evidence="6">
    <location>
        <begin position="176"/>
        <end position="180"/>
    </location>
    <ligand>
        <name>AMP</name>
        <dbReference type="ChEBI" id="CHEBI:456215"/>
    </ligand>
</feature>
<comment type="cofactor">
    <cofactor evidence="6">
        <name>Mg(2+)</name>
        <dbReference type="ChEBI" id="CHEBI:18420"/>
    </cofactor>
</comment>
<dbReference type="InterPro" id="IPR029056">
    <property type="entry name" value="Ribokinase-like"/>
</dbReference>
<evidence type="ECO:0000256" key="1">
    <source>
        <dbReference type="ARBA" id="ARBA00022741"/>
    </source>
</evidence>
<evidence type="ECO:0000256" key="4">
    <source>
        <dbReference type="ARBA" id="ARBA00023027"/>
    </source>
</evidence>
<reference evidence="9" key="1">
    <citation type="journal article" date="2019" name="Int. J. Syst. Evol. Microbiol.">
        <title>The Global Catalogue of Microorganisms (GCM) 10K type strain sequencing project: providing services to taxonomists for standard genome sequencing and annotation.</title>
        <authorList>
            <consortium name="The Broad Institute Genomics Platform"/>
            <consortium name="The Broad Institute Genome Sequencing Center for Infectious Disease"/>
            <person name="Wu L."/>
            <person name="Ma J."/>
        </authorList>
    </citation>
    <scope>NUCLEOTIDE SEQUENCE [LARGE SCALE GENOMIC DNA]</scope>
    <source>
        <strain evidence="9">JCM 16949</strain>
    </source>
</reference>
<dbReference type="HAMAP" id="MF_01965">
    <property type="entry name" value="NADHX_dehydratase"/>
    <property type="match status" value="1"/>
</dbReference>
<comment type="catalytic activity">
    <reaction evidence="6">
        <text>(6S)-NADHX + ADP = AMP + phosphate + NADH + H(+)</text>
        <dbReference type="Rhea" id="RHEA:32223"/>
        <dbReference type="ChEBI" id="CHEBI:15378"/>
        <dbReference type="ChEBI" id="CHEBI:43474"/>
        <dbReference type="ChEBI" id="CHEBI:57945"/>
        <dbReference type="ChEBI" id="CHEBI:64074"/>
        <dbReference type="ChEBI" id="CHEBI:456215"/>
        <dbReference type="ChEBI" id="CHEBI:456216"/>
        <dbReference type="EC" id="4.2.1.136"/>
    </reaction>
</comment>
<proteinExistence type="inferred from homology"/>
<feature type="binding site" evidence="6">
    <location>
        <position position="205"/>
    </location>
    <ligand>
        <name>(6S)-NADPHX</name>
        <dbReference type="ChEBI" id="CHEBI:64076"/>
    </ligand>
</feature>
<dbReference type="SUPFAM" id="SSF53613">
    <property type="entry name" value="Ribokinase-like"/>
    <property type="match status" value="1"/>
</dbReference>
<protein>
    <recommendedName>
        <fullName evidence="6">ADP-dependent (S)-NAD(P)H-hydrate dehydratase</fullName>
        <ecNumber evidence="6">4.2.1.136</ecNumber>
    </recommendedName>
    <alternativeName>
        <fullName evidence="6">ADP-dependent NAD(P)HX dehydratase</fullName>
    </alternativeName>
</protein>
<evidence type="ECO:0000256" key="2">
    <source>
        <dbReference type="ARBA" id="ARBA00022840"/>
    </source>
</evidence>
<comment type="similarity">
    <text evidence="6">Belongs to the NnrD/CARKD family.</text>
</comment>
<comment type="caution">
    <text evidence="8">The sequence shown here is derived from an EMBL/GenBank/DDBJ whole genome shotgun (WGS) entry which is preliminary data.</text>
</comment>
<keyword evidence="5 6" id="KW-0456">Lyase</keyword>
<dbReference type="EMBL" id="BAABAE010000003">
    <property type="protein sequence ID" value="GAA3748060.1"/>
    <property type="molecule type" value="Genomic_DNA"/>
</dbReference>
<evidence type="ECO:0000256" key="5">
    <source>
        <dbReference type="ARBA" id="ARBA00023239"/>
    </source>
</evidence>
<keyword evidence="1 6" id="KW-0547">Nucleotide-binding</keyword>
<dbReference type="Gene3D" id="3.40.1190.20">
    <property type="match status" value="1"/>
</dbReference>
<keyword evidence="9" id="KW-1185">Reference proteome</keyword>
<feature type="binding site" evidence="6">
    <location>
        <position position="93"/>
    </location>
    <ligand>
        <name>(6S)-NADPHX</name>
        <dbReference type="ChEBI" id="CHEBI:64076"/>
    </ligand>
</feature>
<feature type="domain" description="YjeF C-terminal" evidence="7">
    <location>
        <begin position="8"/>
        <end position="269"/>
    </location>
</feature>
<evidence type="ECO:0000256" key="6">
    <source>
        <dbReference type="HAMAP-Rule" id="MF_01965"/>
    </source>
</evidence>
<keyword evidence="3 6" id="KW-0521">NADP</keyword>
<sequence>MAGYAEWTPESARDWIAVPTEWDDKYSHGVLGVITGSVDYPGAAVIGVDAALHTGVGMVRYLGPERAASLVLGQRPEAVTVDGRVQAWLVGSGMEDVTDDSLASARLWTALESGNPLVLDAGAIGYSDDAEGPTVLTPHYGELARTLGADAAEIAAEPEEWAGRAARSLDTTVVLKGHTTWIAGPGGSFRVEARTTWLATAGTGDALGGILGALLATHARAIAEDDSVLTQLAATAVLLHGLAGSRAGAGGPFTVLGLNAALPGVIAAL</sequence>
<gene>
    <name evidence="6" type="primary">nnrD</name>
    <name evidence="8" type="ORF">GCM10022239_24410</name>
</gene>
<dbReference type="RefSeq" id="WP_344757048.1">
    <property type="nucleotide sequence ID" value="NZ_BAABAE010000003.1"/>
</dbReference>
<organism evidence="8 9">
    <name type="scientific">Leifsonella bigeumensis</name>
    <dbReference type="NCBI Taxonomy" id="433643"/>
    <lineage>
        <taxon>Bacteria</taxon>
        <taxon>Bacillati</taxon>
        <taxon>Actinomycetota</taxon>
        <taxon>Actinomycetes</taxon>
        <taxon>Micrococcales</taxon>
        <taxon>Microbacteriaceae</taxon>
        <taxon>Leifsonella</taxon>
    </lineage>
</organism>
<comment type="subunit">
    <text evidence="6">Homotetramer.</text>
</comment>
<dbReference type="InterPro" id="IPR000631">
    <property type="entry name" value="CARKD"/>
</dbReference>
<keyword evidence="4 6" id="KW-0520">NAD</keyword>
<keyword evidence="2 6" id="KW-0067">ATP-binding</keyword>
<evidence type="ECO:0000259" key="7">
    <source>
        <dbReference type="PROSITE" id="PS51383"/>
    </source>
</evidence>
<name>A0ABP7FZT5_9MICO</name>
<accession>A0ABP7FZT5</accession>